<evidence type="ECO:0000313" key="5">
    <source>
        <dbReference type="Proteomes" id="UP000199297"/>
    </source>
</evidence>
<comment type="catalytic activity">
    <reaction evidence="3">
        <text>DNA(n) + a 2'-deoxyribonucleoside 5'-triphosphate = DNA(n+1) + diphosphate</text>
        <dbReference type="Rhea" id="RHEA:22508"/>
        <dbReference type="Rhea" id="RHEA-COMP:17339"/>
        <dbReference type="Rhea" id="RHEA-COMP:17340"/>
        <dbReference type="ChEBI" id="CHEBI:33019"/>
        <dbReference type="ChEBI" id="CHEBI:61560"/>
        <dbReference type="ChEBI" id="CHEBI:173112"/>
        <dbReference type="EC" id="2.7.7.7"/>
    </reaction>
</comment>
<name>A0A1H7M8N8_9GAMM</name>
<dbReference type="AlphaFoldDB" id="A0A1H7M8N8"/>
<dbReference type="GO" id="GO:0006261">
    <property type="term" value="P:DNA-templated DNA replication"/>
    <property type="evidence" value="ECO:0007669"/>
    <property type="project" value="TreeGrafter"/>
</dbReference>
<dbReference type="EMBL" id="FOBI01000005">
    <property type="protein sequence ID" value="SEL06957.1"/>
    <property type="molecule type" value="Genomic_DNA"/>
</dbReference>
<evidence type="ECO:0000256" key="2">
    <source>
        <dbReference type="ARBA" id="ARBA00022932"/>
    </source>
</evidence>
<keyword evidence="5" id="KW-1185">Reference proteome</keyword>
<proteinExistence type="predicted"/>
<dbReference type="InterPro" id="IPR027417">
    <property type="entry name" value="P-loop_NTPase"/>
</dbReference>
<dbReference type="Gene3D" id="3.40.50.300">
    <property type="entry name" value="P-loop containing nucleotide triphosphate hydrolases"/>
    <property type="match status" value="1"/>
</dbReference>
<evidence type="ECO:0000256" key="1">
    <source>
        <dbReference type="ARBA" id="ARBA00012417"/>
    </source>
</evidence>
<protein>
    <recommendedName>
        <fullName evidence="1">DNA-directed DNA polymerase</fullName>
        <ecNumber evidence="1">2.7.7.7</ecNumber>
    </recommendedName>
</protein>
<organism evidence="4 5">
    <name type="scientific">Colwellia chukchiensis</name>
    <dbReference type="NCBI Taxonomy" id="641665"/>
    <lineage>
        <taxon>Bacteria</taxon>
        <taxon>Pseudomonadati</taxon>
        <taxon>Pseudomonadota</taxon>
        <taxon>Gammaproteobacteria</taxon>
        <taxon>Alteromonadales</taxon>
        <taxon>Colwelliaceae</taxon>
        <taxon>Colwellia</taxon>
    </lineage>
</organism>
<evidence type="ECO:0000313" key="4">
    <source>
        <dbReference type="EMBL" id="SEL06957.1"/>
    </source>
</evidence>
<accession>A0A1H7M8N8</accession>
<keyword evidence="2" id="KW-0239">DNA-directed DNA polymerase</keyword>
<evidence type="ECO:0000256" key="3">
    <source>
        <dbReference type="ARBA" id="ARBA00049244"/>
    </source>
</evidence>
<dbReference type="InterPro" id="IPR050238">
    <property type="entry name" value="DNA_Rep/Repair_Clamp_Loader"/>
</dbReference>
<dbReference type="GO" id="GO:0009360">
    <property type="term" value="C:DNA polymerase III complex"/>
    <property type="evidence" value="ECO:0007669"/>
    <property type="project" value="TreeGrafter"/>
</dbReference>
<sequence length="311" mass="35044">MKSWLVAVQQQISRQINDNKLPHALLLSGIPSAGQEDIAHWLSSVLTCQAPKQEANSTIQACGQCKRCTLLASNNYPDHLKITTEKSTIGVDLIRNLSQFFQQTAQLGQVKTAWLENADTMTVSAANALLKTLEEPTTDSYIILTTAHFDLLLPTIISRCQHIEIRPPAGRALLATLNGANGDAFANLTHLSDLTDDDAAEDFQRFRQQVTSYFNNLECRDQVLTVLLNHSSGFRWLEKIVVDLMRAHWSWLEGEQQLNIDRQQIWQLYKAVQNVNIKLKTLVQVNRALYCEKLLADIGVILSNRQPQLEE</sequence>
<dbReference type="PANTHER" id="PTHR11669">
    <property type="entry name" value="REPLICATION FACTOR C / DNA POLYMERASE III GAMMA-TAU SUBUNIT"/>
    <property type="match status" value="1"/>
</dbReference>
<keyword evidence="2" id="KW-0548">Nucleotidyltransferase</keyword>
<dbReference type="Proteomes" id="UP000199297">
    <property type="component" value="Unassembled WGS sequence"/>
</dbReference>
<dbReference type="STRING" id="641665.GCA_002104455_03051"/>
<dbReference type="PANTHER" id="PTHR11669:SF8">
    <property type="entry name" value="DNA POLYMERASE III SUBUNIT DELTA"/>
    <property type="match status" value="1"/>
</dbReference>
<reference evidence="5" key="1">
    <citation type="submission" date="2016-10" db="EMBL/GenBank/DDBJ databases">
        <authorList>
            <person name="Varghese N."/>
            <person name="Submissions S."/>
        </authorList>
    </citation>
    <scope>NUCLEOTIDE SEQUENCE [LARGE SCALE GENOMIC DNA]</scope>
    <source>
        <strain evidence="5">CGMCC 1.9127</strain>
    </source>
</reference>
<dbReference type="Pfam" id="PF13177">
    <property type="entry name" value="DNA_pol3_delta2"/>
    <property type="match status" value="1"/>
</dbReference>
<dbReference type="RefSeq" id="WP_085284582.1">
    <property type="nucleotide sequence ID" value="NZ_FOBI01000005.1"/>
</dbReference>
<dbReference type="SUPFAM" id="SSF52540">
    <property type="entry name" value="P-loop containing nucleoside triphosphate hydrolases"/>
    <property type="match status" value="1"/>
</dbReference>
<dbReference type="OrthoDB" id="9811073at2"/>
<keyword evidence="2" id="KW-0808">Transferase</keyword>
<dbReference type="EC" id="2.7.7.7" evidence="1"/>
<dbReference type="GO" id="GO:0003887">
    <property type="term" value="F:DNA-directed DNA polymerase activity"/>
    <property type="evidence" value="ECO:0007669"/>
    <property type="project" value="UniProtKB-KW"/>
</dbReference>
<gene>
    <name evidence="4" type="ORF">SAMN05216262_105123</name>
</gene>